<evidence type="ECO:0000313" key="9">
    <source>
        <dbReference type="Proteomes" id="UP001596356"/>
    </source>
</evidence>
<evidence type="ECO:0000259" key="6">
    <source>
        <dbReference type="Pfam" id="PF00551"/>
    </source>
</evidence>
<proteinExistence type="inferred from homology"/>
<comment type="caution">
    <text evidence="8">The sequence shown here is derived from an EMBL/GenBank/DDBJ whole genome shotgun (WGS) entry which is preliminary data.</text>
</comment>
<protein>
    <recommendedName>
        <fullName evidence="2 5">Methionyl-tRNA formyltransferase</fullName>
        <ecNumber evidence="2 5">2.1.2.9</ecNumber>
    </recommendedName>
</protein>
<sequence>MRVVFAGTPQVAVPSLQALLHSRHEVLAVLTRPDAPAGRGRSTRRSPVGQVADESGIPVLTANRPREVEGQLRELNPDACPVVAYGALLPAELLAIPQHGWINLHFSLLPAWRGAAPVQHAIAHGDEVTGATTFVIDEGMDTGPVLGRMTAAVGPRETSGELLERLAVTGADLLVATLDALESGALEPAPQPYDGVSMAPKITVDDARIDWETPAFAVDRHVRAMTPAPGAWTTFRGERLKVLPVGTTDQVLPPGRMRVQKRAVLVGTATEAVELGQVQAVGKKVMDAAAWARGVRDGDGEVLGG</sequence>
<dbReference type="CDD" id="cd08646">
    <property type="entry name" value="FMT_core_Met-tRNA-FMT_N"/>
    <property type="match status" value="1"/>
</dbReference>
<evidence type="ECO:0000313" key="8">
    <source>
        <dbReference type="EMBL" id="MFC6713980.1"/>
    </source>
</evidence>
<feature type="binding site" evidence="5">
    <location>
        <begin position="107"/>
        <end position="110"/>
    </location>
    <ligand>
        <name>(6S)-5,6,7,8-tetrahydrofolate</name>
        <dbReference type="ChEBI" id="CHEBI:57453"/>
    </ligand>
</feature>
<dbReference type="Gene3D" id="3.40.50.12230">
    <property type="match status" value="1"/>
</dbReference>
<keyword evidence="9" id="KW-1185">Reference proteome</keyword>
<evidence type="ECO:0000256" key="3">
    <source>
        <dbReference type="ARBA" id="ARBA00022679"/>
    </source>
</evidence>
<dbReference type="Pfam" id="PF02911">
    <property type="entry name" value="Formyl_trans_C"/>
    <property type="match status" value="1"/>
</dbReference>
<dbReference type="NCBIfam" id="TIGR00460">
    <property type="entry name" value="fmt"/>
    <property type="match status" value="1"/>
</dbReference>
<dbReference type="InterPro" id="IPR005794">
    <property type="entry name" value="Fmt"/>
</dbReference>
<keyword evidence="3 5" id="KW-0808">Transferase</keyword>
<dbReference type="HAMAP" id="MF_00182">
    <property type="entry name" value="Formyl_trans"/>
    <property type="match status" value="1"/>
</dbReference>
<evidence type="ECO:0000256" key="1">
    <source>
        <dbReference type="ARBA" id="ARBA00010699"/>
    </source>
</evidence>
<dbReference type="InterPro" id="IPR036477">
    <property type="entry name" value="Formyl_transf_N_sf"/>
</dbReference>
<dbReference type="Proteomes" id="UP001596356">
    <property type="component" value="Unassembled WGS sequence"/>
</dbReference>
<dbReference type="InterPro" id="IPR041711">
    <property type="entry name" value="Met-tRNA-FMT_N"/>
</dbReference>
<keyword evidence="4 5" id="KW-0648">Protein biosynthesis</keyword>
<dbReference type="EC" id="2.1.2.9" evidence="2 5"/>
<comment type="similarity">
    <text evidence="1 5">Belongs to the Fmt family.</text>
</comment>
<feature type="domain" description="Formyl transferase N-terminal" evidence="6">
    <location>
        <begin position="1"/>
        <end position="177"/>
    </location>
</feature>
<dbReference type="CDD" id="cd08704">
    <property type="entry name" value="Met_tRNA_FMT_C"/>
    <property type="match status" value="1"/>
</dbReference>
<dbReference type="InterPro" id="IPR011034">
    <property type="entry name" value="Formyl_transferase-like_C_sf"/>
</dbReference>
<comment type="function">
    <text evidence="5">Attaches a formyl group to the free amino group of methionyl-tRNA(fMet). The formyl group appears to play a dual role in the initiator identity of N-formylmethionyl-tRNA by promoting its recognition by IF2 and preventing the misappropriation of this tRNA by the elongation apparatus.</text>
</comment>
<dbReference type="PANTHER" id="PTHR11138">
    <property type="entry name" value="METHIONYL-TRNA FORMYLTRANSFERASE"/>
    <property type="match status" value="1"/>
</dbReference>
<comment type="catalytic activity">
    <reaction evidence="5">
        <text>L-methionyl-tRNA(fMet) + (6R)-10-formyltetrahydrofolate = N-formyl-L-methionyl-tRNA(fMet) + (6S)-5,6,7,8-tetrahydrofolate + H(+)</text>
        <dbReference type="Rhea" id="RHEA:24380"/>
        <dbReference type="Rhea" id="RHEA-COMP:9952"/>
        <dbReference type="Rhea" id="RHEA-COMP:9953"/>
        <dbReference type="ChEBI" id="CHEBI:15378"/>
        <dbReference type="ChEBI" id="CHEBI:57453"/>
        <dbReference type="ChEBI" id="CHEBI:78530"/>
        <dbReference type="ChEBI" id="CHEBI:78844"/>
        <dbReference type="ChEBI" id="CHEBI:195366"/>
        <dbReference type="EC" id="2.1.2.9"/>
    </reaction>
</comment>
<feature type="domain" description="Formyl transferase C-terminal" evidence="7">
    <location>
        <begin position="201"/>
        <end position="295"/>
    </location>
</feature>
<evidence type="ECO:0000256" key="2">
    <source>
        <dbReference type="ARBA" id="ARBA00012261"/>
    </source>
</evidence>
<dbReference type="SUPFAM" id="SSF50486">
    <property type="entry name" value="FMT C-terminal domain-like"/>
    <property type="match status" value="1"/>
</dbReference>
<evidence type="ECO:0000256" key="4">
    <source>
        <dbReference type="ARBA" id="ARBA00022917"/>
    </source>
</evidence>
<dbReference type="InterPro" id="IPR002376">
    <property type="entry name" value="Formyl_transf_N"/>
</dbReference>
<dbReference type="InterPro" id="IPR044135">
    <property type="entry name" value="Met-tRNA-FMT_C"/>
</dbReference>
<dbReference type="InterPro" id="IPR005793">
    <property type="entry name" value="Formyl_trans_C"/>
</dbReference>
<organism evidence="8 9">
    <name type="scientific">Branchiibius cervicis</name>
    <dbReference type="NCBI Taxonomy" id="908252"/>
    <lineage>
        <taxon>Bacteria</taxon>
        <taxon>Bacillati</taxon>
        <taxon>Actinomycetota</taxon>
        <taxon>Actinomycetes</taxon>
        <taxon>Micrococcales</taxon>
        <taxon>Dermacoccaceae</taxon>
        <taxon>Branchiibius</taxon>
    </lineage>
</organism>
<dbReference type="RefSeq" id="WP_377822139.1">
    <property type="nucleotide sequence ID" value="NZ_JBHSWJ010000002.1"/>
</dbReference>
<name>A0ABW2ASW9_9MICO</name>
<evidence type="ECO:0000256" key="5">
    <source>
        <dbReference type="HAMAP-Rule" id="MF_00182"/>
    </source>
</evidence>
<dbReference type="PANTHER" id="PTHR11138:SF5">
    <property type="entry name" value="METHIONYL-TRNA FORMYLTRANSFERASE, MITOCHONDRIAL"/>
    <property type="match status" value="1"/>
</dbReference>
<gene>
    <name evidence="5 8" type="primary">fmt</name>
    <name evidence="8" type="ORF">ACFQBT_09160</name>
</gene>
<dbReference type="EMBL" id="JBHSWJ010000002">
    <property type="protein sequence ID" value="MFC6713980.1"/>
    <property type="molecule type" value="Genomic_DNA"/>
</dbReference>
<accession>A0ABW2ASW9</accession>
<dbReference type="Pfam" id="PF00551">
    <property type="entry name" value="Formyl_trans_N"/>
    <property type="match status" value="1"/>
</dbReference>
<reference evidence="9" key="1">
    <citation type="journal article" date="2019" name="Int. J. Syst. Evol. Microbiol.">
        <title>The Global Catalogue of Microorganisms (GCM) 10K type strain sequencing project: providing services to taxonomists for standard genome sequencing and annotation.</title>
        <authorList>
            <consortium name="The Broad Institute Genomics Platform"/>
            <consortium name="The Broad Institute Genome Sequencing Center for Infectious Disease"/>
            <person name="Wu L."/>
            <person name="Ma J."/>
        </authorList>
    </citation>
    <scope>NUCLEOTIDE SEQUENCE [LARGE SCALE GENOMIC DNA]</scope>
    <source>
        <strain evidence="9">NBRC 106593</strain>
    </source>
</reference>
<dbReference type="GO" id="GO:0004479">
    <property type="term" value="F:methionyl-tRNA formyltransferase activity"/>
    <property type="evidence" value="ECO:0007669"/>
    <property type="project" value="UniProtKB-EC"/>
</dbReference>
<dbReference type="SUPFAM" id="SSF53328">
    <property type="entry name" value="Formyltransferase"/>
    <property type="match status" value="1"/>
</dbReference>
<evidence type="ECO:0000259" key="7">
    <source>
        <dbReference type="Pfam" id="PF02911"/>
    </source>
</evidence>